<organism evidence="3 4">
    <name type="scientific">Streptodolium elevatio</name>
    <dbReference type="NCBI Taxonomy" id="3157996"/>
    <lineage>
        <taxon>Bacteria</taxon>
        <taxon>Bacillati</taxon>
        <taxon>Actinomycetota</taxon>
        <taxon>Actinomycetes</taxon>
        <taxon>Kitasatosporales</taxon>
        <taxon>Streptomycetaceae</taxon>
        <taxon>Streptodolium</taxon>
    </lineage>
</organism>
<evidence type="ECO:0000313" key="4">
    <source>
        <dbReference type="Proteomes" id="UP001551482"/>
    </source>
</evidence>
<feature type="region of interest" description="Disordered" evidence="1">
    <location>
        <begin position="29"/>
        <end position="85"/>
    </location>
</feature>
<dbReference type="RefSeq" id="WP_358355883.1">
    <property type="nucleotide sequence ID" value="NZ_JBEZFP010000051.1"/>
</dbReference>
<dbReference type="PROSITE" id="PS51257">
    <property type="entry name" value="PROKAR_LIPOPROTEIN"/>
    <property type="match status" value="1"/>
</dbReference>
<dbReference type="Proteomes" id="UP001551482">
    <property type="component" value="Unassembled WGS sequence"/>
</dbReference>
<feature type="chain" id="PRO_5045060341" description="DUF732 domain-containing protein" evidence="2">
    <location>
        <begin position="23"/>
        <end position="165"/>
    </location>
</feature>
<keyword evidence="4" id="KW-1185">Reference proteome</keyword>
<reference evidence="3 4" key="1">
    <citation type="submission" date="2024-06" db="EMBL/GenBank/DDBJ databases">
        <title>The Natural Products Discovery Center: Release of the First 8490 Sequenced Strains for Exploring Actinobacteria Biosynthetic Diversity.</title>
        <authorList>
            <person name="Kalkreuter E."/>
            <person name="Kautsar S.A."/>
            <person name="Yang D."/>
            <person name="Bader C.D."/>
            <person name="Teijaro C.N."/>
            <person name="Fluegel L."/>
            <person name="Davis C.M."/>
            <person name="Simpson J.R."/>
            <person name="Lauterbach L."/>
            <person name="Steele A.D."/>
            <person name="Gui C."/>
            <person name="Meng S."/>
            <person name="Li G."/>
            <person name="Viehrig K."/>
            <person name="Ye F."/>
            <person name="Su P."/>
            <person name="Kiefer A.F."/>
            <person name="Nichols A."/>
            <person name="Cepeda A.J."/>
            <person name="Yan W."/>
            <person name="Fan B."/>
            <person name="Jiang Y."/>
            <person name="Adhikari A."/>
            <person name="Zheng C.-J."/>
            <person name="Schuster L."/>
            <person name="Cowan T.M."/>
            <person name="Smanski M.J."/>
            <person name="Chevrette M.G."/>
            <person name="De Carvalho L.P.S."/>
            <person name="Shen B."/>
        </authorList>
    </citation>
    <scope>NUCLEOTIDE SEQUENCE [LARGE SCALE GENOMIC DNA]</scope>
    <source>
        <strain evidence="3 4">NPDC048946</strain>
    </source>
</reference>
<feature type="compositionally biased region" description="Low complexity" evidence="1">
    <location>
        <begin position="60"/>
        <end position="76"/>
    </location>
</feature>
<gene>
    <name evidence="3" type="ORF">AB0C36_20215</name>
</gene>
<evidence type="ECO:0008006" key="5">
    <source>
        <dbReference type="Google" id="ProtNLM"/>
    </source>
</evidence>
<keyword evidence="2" id="KW-0732">Signal</keyword>
<dbReference type="EMBL" id="JBEZFP010000051">
    <property type="protein sequence ID" value="MEU8135830.1"/>
    <property type="molecule type" value="Genomic_DNA"/>
</dbReference>
<comment type="caution">
    <text evidence="3">The sequence shown here is derived from an EMBL/GenBank/DDBJ whole genome shotgun (WGS) entry which is preliminary data.</text>
</comment>
<feature type="signal peptide" evidence="2">
    <location>
        <begin position="1"/>
        <end position="22"/>
    </location>
</feature>
<evidence type="ECO:0000256" key="2">
    <source>
        <dbReference type="SAM" id="SignalP"/>
    </source>
</evidence>
<feature type="compositionally biased region" description="Low complexity" evidence="1">
    <location>
        <begin position="34"/>
        <end position="52"/>
    </location>
</feature>
<evidence type="ECO:0000313" key="3">
    <source>
        <dbReference type="EMBL" id="MEU8135830.1"/>
    </source>
</evidence>
<protein>
    <recommendedName>
        <fullName evidence="5">DUF732 domain-containing protein</fullName>
    </recommendedName>
</protein>
<evidence type="ECO:0000256" key="1">
    <source>
        <dbReference type="SAM" id="MobiDB-lite"/>
    </source>
</evidence>
<name>A0ABV3DJA3_9ACTN</name>
<proteinExistence type="predicted"/>
<accession>A0ABV3DJA3</accession>
<sequence>MRRTLVSATAAAAAVAAAILLGGCGGGDGDGDKATPAAPPTATATATDRPGTSAGGGSSPGSPASQPAAGANPSAPVGAPQAPDAATRAKYIASLNSINPALVDGKEDRAVDRGLNVCLDLGAKKDHATVLKNIQERFGSPTVTVTGDEADRIKAVANSWLCPKL</sequence>